<protein>
    <submittedName>
        <fullName evidence="2">Uncharacterized protein</fullName>
    </submittedName>
</protein>
<accession>A0A8J2SXY7</accession>
<organism evidence="2 3">
    <name type="scientific">Pelagomonas calceolata</name>
    <dbReference type="NCBI Taxonomy" id="35677"/>
    <lineage>
        <taxon>Eukaryota</taxon>
        <taxon>Sar</taxon>
        <taxon>Stramenopiles</taxon>
        <taxon>Ochrophyta</taxon>
        <taxon>Pelagophyceae</taxon>
        <taxon>Pelagomonadales</taxon>
        <taxon>Pelagomonadaceae</taxon>
        <taxon>Pelagomonas</taxon>
    </lineage>
</organism>
<evidence type="ECO:0000313" key="3">
    <source>
        <dbReference type="Proteomes" id="UP000789595"/>
    </source>
</evidence>
<keyword evidence="3" id="KW-1185">Reference proteome</keyword>
<sequence length="438" mass="48161">MMAANLTKAKQIAVEATGPETTLTSIDVRRAIAKDVLLLKTYATAATAPLQNLAIEVVPMIEPGRGWPRVKNARPPFSTDEVGAYLHHVSTRYEHLLDGTFFLHGSPSGTSLELAKRTMDWTHQNGVAPQTFFGTTDSGAQRLDPLPGHLGVAKDLLKVRRVGNYDGGEFYASRLSLRRRSQGFYANALEIVRADASCADRYVNCSGVDRRRFCGGKGGRTVLPEPFAAFNAGERDCPVPRRYRGSSRIEGYWNVLMCEACRAPPRPRDPRIPFSVNGVGDKLDAQNKGSYAVFGLKHPGRSTSSRRRLAARASILDHARPNGLGRPELAPRPFVPIRYDPDDQAPFSPRSALCGGLGVCPGPKKCYERINDDRATYKEGVRATYKCAEGPPGGKWNVAGDLPPTTTKRPRRASKRAREELAMLEREARPKQKPVKTL</sequence>
<dbReference type="EMBL" id="CAKKNE010000006">
    <property type="protein sequence ID" value="CAH0379845.1"/>
    <property type="molecule type" value="Genomic_DNA"/>
</dbReference>
<feature type="compositionally biased region" description="Basic and acidic residues" evidence="1">
    <location>
        <begin position="416"/>
        <end position="430"/>
    </location>
</feature>
<reference evidence="2" key="1">
    <citation type="submission" date="2021-11" db="EMBL/GenBank/DDBJ databases">
        <authorList>
            <consortium name="Genoscope - CEA"/>
            <person name="William W."/>
        </authorList>
    </citation>
    <scope>NUCLEOTIDE SEQUENCE</scope>
</reference>
<comment type="caution">
    <text evidence="2">The sequence shown here is derived from an EMBL/GenBank/DDBJ whole genome shotgun (WGS) entry which is preliminary data.</text>
</comment>
<feature type="region of interest" description="Disordered" evidence="1">
    <location>
        <begin position="392"/>
        <end position="438"/>
    </location>
</feature>
<gene>
    <name evidence="2" type="ORF">PECAL_6P14830</name>
</gene>
<proteinExistence type="predicted"/>
<dbReference type="Proteomes" id="UP000789595">
    <property type="component" value="Unassembled WGS sequence"/>
</dbReference>
<evidence type="ECO:0000256" key="1">
    <source>
        <dbReference type="SAM" id="MobiDB-lite"/>
    </source>
</evidence>
<evidence type="ECO:0000313" key="2">
    <source>
        <dbReference type="EMBL" id="CAH0379845.1"/>
    </source>
</evidence>
<dbReference type="AlphaFoldDB" id="A0A8J2SXY7"/>
<name>A0A8J2SXY7_9STRA</name>